<organism evidence="4 5">
    <name type="scientific">Chryseobacterium geocarposphaerae</name>
    <dbReference type="NCBI Taxonomy" id="1416776"/>
    <lineage>
        <taxon>Bacteria</taxon>
        <taxon>Pseudomonadati</taxon>
        <taxon>Bacteroidota</taxon>
        <taxon>Flavobacteriia</taxon>
        <taxon>Flavobacteriales</taxon>
        <taxon>Weeksellaceae</taxon>
        <taxon>Chryseobacterium group</taxon>
        <taxon>Chryseobacterium</taxon>
    </lineage>
</organism>
<dbReference type="Gene3D" id="2.90.10.10">
    <property type="entry name" value="Bulb-type lectin domain"/>
    <property type="match status" value="5"/>
</dbReference>
<dbReference type="RefSeq" id="WP_082632519.1">
    <property type="nucleotide sequence ID" value="NZ_JAVDQS010000006.1"/>
</dbReference>
<dbReference type="EMBL" id="JAVDQS010000006">
    <property type="protein sequence ID" value="MDR6405625.1"/>
    <property type="molecule type" value="Genomic_DNA"/>
</dbReference>
<evidence type="ECO:0000313" key="5">
    <source>
        <dbReference type="Proteomes" id="UP001184853"/>
    </source>
</evidence>
<dbReference type="InterPro" id="IPR051343">
    <property type="entry name" value="G-type_lectin_kinases/EP1-like"/>
</dbReference>
<dbReference type="SUPFAM" id="SSF51110">
    <property type="entry name" value="alpha-D-mannose-specific plant lectins"/>
    <property type="match status" value="2"/>
</dbReference>
<evidence type="ECO:0000256" key="1">
    <source>
        <dbReference type="ARBA" id="ARBA00022729"/>
    </source>
</evidence>
<dbReference type="PROSITE" id="PS50927">
    <property type="entry name" value="BULB_LECTIN"/>
    <property type="match status" value="2"/>
</dbReference>
<dbReference type="PANTHER" id="PTHR47976:SF115">
    <property type="entry name" value="RECEPTOR-LIKE SERINE_THREONINE-PROTEIN KINASE"/>
    <property type="match status" value="1"/>
</dbReference>
<sequence>MRRHLLALIMMFSGLLLSAQNIYNGQDLQQNRKYWSANRQYYLIFQNDGNLVFYNRAGSSIWASKTQGRGVKASFQDDGNLVVYAPRNGVAFTSNTSGKRANRLAVQDDGNLVIYSNSNALWASKNGSDNGNGNGWGFRGGYLNPGHKFTRGSKVFSANRNYYLAFQNDGNLVLSNNNGDPVWGAGTDNKGSRAEFQNDGNLVVYDSYNRAVWTSNTSNRGATRLDIQDDGNLVIYAGSSPVWSSGTQRY</sequence>
<protein>
    <recommendedName>
        <fullName evidence="3">Bulb-type lectin domain-containing protein</fullName>
    </recommendedName>
</protein>
<evidence type="ECO:0000313" key="4">
    <source>
        <dbReference type="EMBL" id="MDR6405625.1"/>
    </source>
</evidence>
<dbReference type="PANTHER" id="PTHR47976">
    <property type="entry name" value="G-TYPE LECTIN S-RECEPTOR-LIKE SERINE/THREONINE-PROTEIN KINASE SD2-5"/>
    <property type="match status" value="1"/>
</dbReference>
<gene>
    <name evidence="4" type="ORF">J2781_002557</name>
</gene>
<keyword evidence="1 2" id="KW-0732">Signal</keyword>
<evidence type="ECO:0000259" key="3">
    <source>
        <dbReference type="PROSITE" id="PS50927"/>
    </source>
</evidence>
<name>A0ABU1LFX4_9FLAO</name>
<accession>A0ABU1LFX4</accession>
<dbReference type="Proteomes" id="UP001184853">
    <property type="component" value="Unassembled WGS sequence"/>
</dbReference>
<feature type="domain" description="Bulb-type lectin" evidence="3">
    <location>
        <begin position="19"/>
        <end position="127"/>
    </location>
</feature>
<evidence type="ECO:0000256" key="2">
    <source>
        <dbReference type="SAM" id="SignalP"/>
    </source>
</evidence>
<dbReference type="CDD" id="cd00028">
    <property type="entry name" value="B_lectin"/>
    <property type="match status" value="1"/>
</dbReference>
<proteinExistence type="predicted"/>
<feature type="domain" description="Bulb-type lectin" evidence="3">
    <location>
        <begin position="140"/>
        <end position="248"/>
    </location>
</feature>
<keyword evidence="5" id="KW-1185">Reference proteome</keyword>
<reference evidence="4 5" key="1">
    <citation type="submission" date="2023-07" db="EMBL/GenBank/DDBJ databases">
        <title>Sorghum-associated microbial communities from plants grown in Nebraska, USA.</title>
        <authorList>
            <person name="Schachtman D."/>
        </authorList>
    </citation>
    <scope>NUCLEOTIDE SEQUENCE [LARGE SCALE GENOMIC DNA]</scope>
    <source>
        <strain evidence="4 5">DS1709</strain>
    </source>
</reference>
<dbReference type="InterPro" id="IPR001480">
    <property type="entry name" value="Bulb-type_lectin_dom"/>
</dbReference>
<comment type="caution">
    <text evidence="4">The sequence shown here is derived from an EMBL/GenBank/DDBJ whole genome shotgun (WGS) entry which is preliminary data.</text>
</comment>
<feature type="signal peptide" evidence="2">
    <location>
        <begin position="1"/>
        <end position="19"/>
    </location>
</feature>
<dbReference type="InterPro" id="IPR036426">
    <property type="entry name" value="Bulb-type_lectin_dom_sf"/>
</dbReference>
<dbReference type="SMART" id="SM00108">
    <property type="entry name" value="B_lectin"/>
    <property type="match status" value="2"/>
</dbReference>
<feature type="chain" id="PRO_5046824888" description="Bulb-type lectin domain-containing protein" evidence="2">
    <location>
        <begin position="20"/>
        <end position="250"/>
    </location>
</feature>